<evidence type="ECO:0000313" key="2">
    <source>
        <dbReference type="EMBL" id="CAQ45389.1"/>
    </source>
</evidence>
<gene>
    <name evidence="2" type="ordered locus">Smlt1865</name>
</gene>
<sequence>MCAPSATAPSVAPFSPNSEERSMNSVRERVLREIVTRLSSAIAPTPVLRMPAVPVTREASHALLLFVDGDSITAHANHLVDRQLSVRLAVVARGADAFDVADRALVAAHAALLANPNLSGLAIAVREIDCEWEFDDADAGAVMLPARYEIRYRTHAIDLTQTG</sequence>
<proteinExistence type="predicted"/>
<keyword evidence="3" id="KW-1185">Reference proteome</keyword>
<accession>B2FM21</accession>
<dbReference type="KEGG" id="sml:Smlt1865"/>
<dbReference type="Proteomes" id="UP000008840">
    <property type="component" value="Chromosome"/>
</dbReference>
<reference evidence="2 3" key="1">
    <citation type="journal article" date="2008" name="Genome Biol.">
        <title>The complete genome, comparative and functional analysis of Stenotrophomonas maltophilia reveals an organism heavily shielded by drug resistance determinants.</title>
        <authorList>
            <person name="Crossman L.C."/>
            <person name="Gould V.C."/>
            <person name="Dow J.M."/>
            <person name="Vernikos G.S."/>
            <person name="Okazaki A."/>
            <person name="Sebaihia M."/>
            <person name="Saunders D."/>
            <person name="Arrowsmith C."/>
            <person name="Carver T."/>
            <person name="Peters N."/>
            <person name="Adlem E."/>
            <person name="Kerhornou A."/>
            <person name="Lord A."/>
            <person name="Murphy L."/>
            <person name="Seeger K."/>
            <person name="Squares R."/>
            <person name="Rutter S."/>
            <person name="Quail M.A."/>
            <person name="Rajandream M.A."/>
            <person name="Harris D."/>
            <person name="Churcher C."/>
            <person name="Bentley S.D."/>
            <person name="Parkhill J."/>
            <person name="Thomson N.R."/>
            <person name="Avison M.B."/>
        </authorList>
    </citation>
    <scope>NUCLEOTIDE SEQUENCE [LARGE SCALE GENOMIC DNA]</scope>
    <source>
        <strain evidence="2 3">K279a</strain>
    </source>
</reference>
<dbReference type="EnsemblBacteria" id="CAQ45389">
    <property type="protein sequence ID" value="CAQ45389"/>
    <property type="gene ID" value="Smlt1865"/>
</dbReference>
<evidence type="ECO:0000313" key="3">
    <source>
        <dbReference type="Proteomes" id="UP000008840"/>
    </source>
</evidence>
<evidence type="ECO:0008006" key="4">
    <source>
        <dbReference type="Google" id="ProtNLM"/>
    </source>
</evidence>
<evidence type="ECO:0000256" key="1">
    <source>
        <dbReference type="SAM" id="MobiDB-lite"/>
    </source>
</evidence>
<protein>
    <recommendedName>
        <fullName evidence="4">DUF3168 domain-containing protein</fullName>
    </recommendedName>
</protein>
<feature type="region of interest" description="Disordered" evidence="1">
    <location>
        <begin position="1"/>
        <end position="25"/>
    </location>
</feature>
<dbReference type="eggNOG" id="ENOG502ZCHE">
    <property type="taxonomic scope" value="Bacteria"/>
</dbReference>
<dbReference type="AlphaFoldDB" id="B2FM21"/>
<dbReference type="EMBL" id="AM743169">
    <property type="protein sequence ID" value="CAQ45389.1"/>
    <property type="molecule type" value="Genomic_DNA"/>
</dbReference>
<name>B2FM21_STRMK</name>
<dbReference type="HOGENOM" id="CLU_1756708_0_0_6"/>
<organism evidence="2 3">
    <name type="scientific">Stenotrophomonas maltophilia (strain K279a)</name>
    <dbReference type="NCBI Taxonomy" id="522373"/>
    <lineage>
        <taxon>Bacteria</taxon>
        <taxon>Pseudomonadati</taxon>
        <taxon>Pseudomonadota</taxon>
        <taxon>Gammaproteobacteria</taxon>
        <taxon>Lysobacterales</taxon>
        <taxon>Lysobacteraceae</taxon>
        <taxon>Stenotrophomonas</taxon>
        <taxon>Stenotrophomonas maltophilia group</taxon>
    </lineage>
</organism>